<dbReference type="Proteomes" id="UP000030143">
    <property type="component" value="Unassembled WGS sequence"/>
</dbReference>
<dbReference type="AlphaFoldDB" id="A0A0A2J2R5"/>
<dbReference type="GeneID" id="27683358"/>
<protein>
    <submittedName>
        <fullName evidence="2">Uncharacterized protein</fullName>
    </submittedName>
</protein>
<dbReference type="RefSeq" id="XP_016593056.1">
    <property type="nucleotide sequence ID" value="XM_016747937.1"/>
</dbReference>
<sequence>MAARTLDRMRKAQSLIRECHEWLVQSNEMLLAVELCQIEGRLALFFENRCFANSPCPGLQQEELPRLPPFNGYRRRNRRGSYNGYRRAHPANRSGTEAPASRADGGQNVRAQAAASTSRAKVSGLTCPDADPKPPRARVVVTRPSPPSGVLLDFDNDVEFVQLPQNMVTEMEKSLTADFKSKGKQHLSKWPAPGVSVRVEGDDKSLHQTNATAAHATSAGLDAPAGSYCSPPAEEGVAPVPSQLRLPGSPVSGSPERTSPHTSQTNQGVHEIAENQKGNSMNCEGVPVSTITRGEGMLVDLDENLAVILPIGTEADAGGTTDPEEKAILVASFNSGVEYNLQLEDLEDDEIVFQGNAAKGICSDFKALFVGSDDDSQTARRTIDLKAIFEKYSEVVICR</sequence>
<keyword evidence="3" id="KW-1185">Reference proteome</keyword>
<dbReference type="HOGENOM" id="CLU_690981_0_0_1"/>
<evidence type="ECO:0000313" key="3">
    <source>
        <dbReference type="Proteomes" id="UP000030143"/>
    </source>
</evidence>
<evidence type="ECO:0000256" key="1">
    <source>
        <dbReference type="SAM" id="MobiDB-lite"/>
    </source>
</evidence>
<feature type="region of interest" description="Disordered" evidence="1">
    <location>
        <begin position="217"/>
        <end position="267"/>
    </location>
</feature>
<gene>
    <name evidence="2" type="ORF">PEX2_106690</name>
</gene>
<name>A0A0A2J2R5_PENEN</name>
<proteinExistence type="predicted"/>
<dbReference type="EMBL" id="JQFZ01000378">
    <property type="protein sequence ID" value="KGO49647.1"/>
    <property type="molecule type" value="Genomic_DNA"/>
</dbReference>
<feature type="region of interest" description="Disordered" evidence="1">
    <location>
        <begin position="67"/>
        <end position="144"/>
    </location>
</feature>
<dbReference type="VEuPathDB" id="FungiDB:PEXP_031430"/>
<reference evidence="2 3" key="1">
    <citation type="journal article" date="2015" name="Mol. Plant Microbe Interact.">
        <title>Genome, transcriptome, and functional analyses of Penicillium expansum provide new insights into secondary metabolism and pathogenicity.</title>
        <authorList>
            <person name="Ballester A.R."/>
            <person name="Marcet-Houben M."/>
            <person name="Levin E."/>
            <person name="Sela N."/>
            <person name="Selma-Lazaro C."/>
            <person name="Carmona L."/>
            <person name="Wisniewski M."/>
            <person name="Droby S."/>
            <person name="Gonzalez-Candelas L."/>
            <person name="Gabaldon T."/>
        </authorList>
    </citation>
    <scope>NUCLEOTIDE SEQUENCE [LARGE SCALE GENOMIC DNA]</scope>
    <source>
        <strain evidence="2 3">MD-8</strain>
    </source>
</reference>
<organism evidence="2 3">
    <name type="scientific">Penicillium expansum</name>
    <name type="common">Blue mold rot fungus</name>
    <dbReference type="NCBI Taxonomy" id="27334"/>
    <lineage>
        <taxon>Eukaryota</taxon>
        <taxon>Fungi</taxon>
        <taxon>Dikarya</taxon>
        <taxon>Ascomycota</taxon>
        <taxon>Pezizomycotina</taxon>
        <taxon>Eurotiomycetes</taxon>
        <taxon>Eurotiomycetidae</taxon>
        <taxon>Eurotiales</taxon>
        <taxon>Aspergillaceae</taxon>
        <taxon>Penicillium</taxon>
    </lineage>
</organism>
<evidence type="ECO:0000313" key="2">
    <source>
        <dbReference type="EMBL" id="KGO49647.1"/>
    </source>
</evidence>
<accession>A0A0A2J2R5</accession>
<feature type="compositionally biased region" description="Polar residues" evidence="1">
    <location>
        <begin position="251"/>
        <end position="267"/>
    </location>
</feature>
<comment type="caution">
    <text evidence="2">The sequence shown here is derived from an EMBL/GenBank/DDBJ whole genome shotgun (WGS) entry which is preliminary data.</text>
</comment>